<evidence type="ECO:0000313" key="1">
    <source>
        <dbReference type="EMBL" id="NDV85176.1"/>
    </source>
</evidence>
<gene>
    <name evidence="1" type="ORF">GTW51_00500</name>
</gene>
<protein>
    <submittedName>
        <fullName evidence="1">Uncharacterized protein</fullName>
    </submittedName>
</protein>
<sequence>MQVSTLPASDPADAVGAPLRSAEIAYVTSAAAGIYRRRPSERSATLVPTPGHDGYGVCLRSPAASGSHDHALIIFTRRLDGEPISQVDDDTLVLRRAADTGICRSDQVAYVTARAA</sequence>
<comment type="caution">
    <text evidence="1">The sequence shown here is derived from an EMBL/GenBank/DDBJ whole genome shotgun (WGS) entry which is preliminary data.</text>
</comment>
<name>A0A6L9MBY2_9HYPH</name>
<dbReference type="Proteomes" id="UP000476332">
    <property type="component" value="Unassembled WGS sequence"/>
</dbReference>
<dbReference type="RefSeq" id="WP_163041933.1">
    <property type="nucleotide sequence ID" value="NZ_JAAAMJ010000001.1"/>
</dbReference>
<keyword evidence="2" id="KW-1185">Reference proteome</keyword>
<dbReference type="EMBL" id="JAAAMJ010000001">
    <property type="protein sequence ID" value="NDV85176.1"/>
    <property type="molecule type" value="Genomic_DNA"/>
</dbReference>
<organism evidence="1 2">
    <name type="scientific">Aurantimonas aggregata</name>
    <dbReference type="NCBI Taxonomy" id="2047720"/>
    <lineage>
        <taxon>Bacteria</taxon>
        <taxon>Pseudomonadati</taxon>
        <taxon>Pseudomonadota</taxon>
        <taxon>Alphaproteobacteria</taxon>
        <taxon>Hyphomicrobiales</taxon>
        <taxon>Aurantimonadaceae</taxon>
        <taxon>Aurantimonas</taxon>
    </lineage>
</organism>
<proteinExistence type="predicted"/>
<dbReference type="AlphaFoldDB" id="A0A6L9MBY2"/>
<reference evidence="1 2" key="1">
    <citation type="submission" date="2020-01" db="EMBL/GenBank/DDBJ databases">
        <title>Genomes of bacteria type strains.</title>
        <authorList>
            <person name="Chen J."/>
            <person name="Zhu S."/>
            <person name="Chen J."/>
        </authorList>
    </citation>
    <scope>NUCLEOTIDE SEQUENCE [LARGE SCALE GENOMIC DNA]</scope>
    <source>
        <strain evidence="1 2">KCTC 52919</strain>
    </source>
</reference>
<accession>A0A6L9MBY2</accession>
<evidence type="ECO:0000313" key="2">
    <source>
        <dbReference type="Proteomes" id="UP000476332"/>
    </source>
</evidence>